<dbReference type="Proteomes" id="UP000190285">
    <property type="component" value="Unassembled WGS sequence"/>
</dbReference>
<feature type="transmembrane region" description="Helical" evidence="1">
    <location>
        <begin position="54"/>
        <end position="72"/>
    </location>
</feature>
<dbReference type="AlphaFoldDB" id="A0A1T5KRK3"/>
<dbReference type="EMBL" id="FUZT01000004">
    <property type="protein sequence ID" value="SKC66291.1"/>
    <property type="molecule type" value="Genomic_DNA"/>
</dbReference>
<keyword evidence="3" id="KW-1185">Reference proteome</keyword>
<evidence type="ECO:0000313" key="2">
    <source>
        <dbReference type="EMBL" id="SKC66291.1"/>
    </source>
</evidence>
<name>A0A1T5KRK3_9FIRM</name>
<dbReference type="RefSeq" id="WP_079491426.1">
    <property type="nucleotide sequence ID" value="NZ_FUZT01000004.1"/>
</dbReference>
<accession>A0A1T5KRK3</accession>
<keyword evidence="1" id="KW-0812">Transmembrane</keyword>
<evidence type="ECO:0008006" key="4">
    <source>
        <dbReference type="Google" id="ProtNLM"/>
    </source>
</evidence>
<reference evidence="2 3" key="1">
    <citation type="submission" date="2017-02" db="EMBL/GenBank/DDBJ databases">
        <authorList>
            <person name="Peterson S.W."/>
        </authorList>
    </citation>
    <scope>NUCLEOTIDE SEQUENCE [LARGE SCALE GENOMIC DNA]</scope>
    <source>
        <strain evidence="2 3">M1</strain>
    </source>
</reference>
<proteinExistence type="predicted"/>
<feature type="transmembrane region" description="Helical" evidence="1">
    <location>
        <begin position="21"/>
        <end position="42"/>
    </location>
</feature>
<organism evidence="2 3">
    <name type="scientific">Maledivibacter halophilus</name>
    <dbReference type="NCBI Taxonomy" id="36842"/>
    <lineage>
        <taxon>Bacteria</taxon>
        <taxon>Bacillati</taxon>
        <taxon>Bacillota</taxon>
        <taxon>Clostridia</taxon>
        <taxon>Peptostreptococcales</taxon>
        <taxon>Caminicellaceae</taxon>
        <taxon>Maledivibacter</taxon>
    </lineage>
</organism>
<evidence type="ECO:0000313" key="3">
    <source>
        <dbReference type="Proteomes" id="UP000190285"/>
    </source>
</evidence>
<dbReference type="OrthoDB" id="2086161at2"/>
<protein>
    <recommendedName>
        <fullName evidence="4">Zinc-ribbon domain-containing protein</fullName>
    </recommendedName>
</protein>
<keyword evidence="1" id="KW-0472">Membrane</keyword>
<evidence type="ECO:0000256" key="1">
    <source>
        <dbReference type="SAM" id="Phobius"/>
    </source>
</evidence>
<gene>
    <name evidence="2" type="ORF">SAMN02194393_02093</name>
</gene>
<sequence length="100" mass="11891">MNLNDKYNEKMILEEFRKREIRQYITIFLMLLVYPAIILISAIYESHLNKIPKIILYGIILALLAPVVYIYYNWRCPRCGSFLGKRFLPKFCNICGAKLR</sequence>
<keyword evidence="1" id="KW-1133">Transmembrane helix</keyword>